<name>G2KVE6_FRUST</name>
<evidence type="ECO:0000313" key="3">
    <source>
        <dbReference type="Proteomes" id="UP000001285"/>
    </source>
</evidence>
<keyword evidence="1" id="KW-0472">Membrane</keyword>
<dbReference type="EMBL" id="CP002461">
    <property type="protein sequence ID" value="AEN98961.1"/>
    <property type="molecule type" value="Genomic_DNA"/>
</dbReference>
<evidence type="ECO:0000256" key="1">
    <source>
        <dbReference type="SAM" id="Phobius"/>
    </source>
</evidence>
<dbReference type="Proteomes" id="UP000001285">
    <property type="component" value="Chromosome"/>
</dbReference>
<keyword evidence="1" id="KW-1133">Transmembrane helix</keyword>
<organism evidence="2 3">
    <name type="scientific">Fructilactobacillus sanfranciscensis (strain TMW 1.1304)</name>
    <name type="common">Lactobacillus sanfranciscensis</name>
    <dbReference type="NCBI Taxonomy" id="714313"/>
    <lineage>
        <taxon>Bacteria</taxon>
        <taxon>Bacillati</taxon>
        <taxon>Bacillota</taxon>
        <taxon>Bacilli</taxon>
        <taxon>Lactobacillales</taxon>
        <taxon>Lactobacillaceae</taxon>
        <taxon>Fructilactobacillus</taxon>
    </lineage>
</organism>
<proteinExistence type="predicted"/>
<keyword evidence="3" id="KW-1185">Reference proteome</keyword>
<feature type="transmembrane region" description="Helical" evidence="1">
    <location>
        <begin position="16"/>
        <end position="39"/>
    </location>
</feature>
<sequence length="40" mass="4382">MEFTKKGIITLSFESLLLIIAAISESTIPFLIGKLIAVIF</sequence>
<protein>
    <submittedName>
        <fullName evidence="2">Uncharacterized protein</fullName>
    </submittedName>
</protein>
<dbReference type="KEGG" id="lsn:LSA_05200"/>
<gene>
    <name evidence="2" type="ordered locus">LSA_05200</name>
</gene>
<dbReference type="HOGENOM" id="CLU_3291714_0_0_9"/>
<evidence type="ECO:0000313" key="2">
    <source>
        <dbReference type="EMBL" id="AEN98961.1"/>
    </source>
</evidence>
<keyword evidence="1" id="KW-0812">Transmembrane</keyword>
<accession>G2KVE6</accession>
<dbReference type="AlphaFoldDB" id="G2KVE6"/>
<reference evidence="2 3" key="1">
    <citation type="journal article" date="2011" name="Microb. Cell Fact.">
        <title>Genomic analysis reveals Lactobacillus sanfranciscensis as stable element in traditional sourdoughs.</title>
        <authorList>
            <person name="Vogel R.F."/>
            <person name="Pavlovic M."/>
            <person name="Ehrmann M.A."/>
            <person name="Wiezer A."/>
            <person name="Liesegang H."/>
            <person name="Offschanka S."/>
            <person name="Voget S."/>
            <person name="Angelov A."/>
            <person name="Bocker G."/>
            <person name="Liebl W."/>
        </authorList>
    </citation>
    <scope>NUCLEOTIDE SEQUENCE [LARGE SCALE GENOMIC DNA]</scope>
    <source>
        <strain evidence="2 3">TMW 1.1304</strain>
    </source>
</reference>